<dbReference type="Gene3D" id="1.10.460.10">
    <property type="entry name" value="Topoisomerase I, domain 2"/>
    <property type="match status" value="1"/>
</dbReference>
<feature type="site" description="Interaction with DNA" evidence="8">
    <location>
        <position position="285"/>
    </location>
</feature>
<dbReference type="PROSITE" id="PS50880">
    <property type="entry name" value="TOPRIM"/>
    <property type="match status" value="1"/>
</dbReference>
<dbReference type="HAMAP" id="MF_00952">
    <property type="entry name" value="Topoisom_1_prok"/>
    <property type="match status" value="1"/>
</dbReference>
<dbReference type="CDD" id="cd03363">
    <property type="entry name" value="TOPRIM_TopoIA_TopoI"/>
    <property type="match status" value="1"/>
</dbReference>
<dbReference type="InterPro" id="IPR005733">
    <property type="entry name" value="TopoI_bac-type"/>
</dbReference>
<sequence>MAKNLLIVESPAKAKTIEGYLGKDFTVKSSYGHIRDLVKSDDAIDIANDFKQKYEVPADKKQIVSELKKLSKEADMVWLASDEDREGEAISWHLFDTLGLKDATTKRIVFHEITKPAILRAIENPRKIDYNLVNAQQARRVLDRLVGFELSPVLWKKVKPSLSAGRVQSVAVRLIVDREREINKFKSEAAFKIVALFDKGKSAFKAELPERFAKQDDAEKFLQDCTGAGFEIKSLDTRPAKRSPAAPFTTSTLQQEASRKLGFSVSRTMQVAQKLYESGHITYMRTDSVNLSDHALNAAEQEIVSAYGSKYHQLRKYKTKNASAQEAHEAIRPTYFNQHTISSDSSEMRLYDLIWKRAIASQMSEAQFEKTTAKISITTRKEELVANGEVMKFDGFLKVYLESSDEEEDNLQDGENTILPPLSKGQQLELQEMTATERFSRPPARYTEASLVKKLEELGIGRPSTYAPTISTIQNRGYVVKEEREGRPRTFRVLTLKAEKIVKDEKTENTGAEKGKLFPTDIGSVVNDFLVQYFKDIVDFHFTATVEKQFDEIAQGLTEWTDMIRGFYSPFHKEVESTLETADKATGERDLGAHPVSGKKVSVRIGRYGPFVQVGETNTDGENGEKPLYASLRNGQSIETISMEDALELFKLPKKVGVFEDKDMTVAIGKFGPYIRHNSAFFSLPKGLDPHDVTEEMAIELIIEKRKKDAEKLIKSFDEDPTVKVLNGRFGPYIEFGKLNVKIPKGKEPQSLTFEECKELAAIAEKEPKKAGKKFAKKK</sequence>
<dbReference type="GO" id="GO:0006265">
    <property type="term" value="P:DNA topological change"/>
    <property type="evidence" value="ECO:0007669"/>
    <property type="project" value="UniProtKB-UniRule"/>
</dbReference>
<evidence type="ECO:0000256" key="6">
    <source>
        <dbReference type="ARBA" id="ARBA00023125"/>
    </source>
</evidence>
<evidence type="ECO:0000256" key="1">
    <source>
        <dbReference type="ARBA" id="ARBA00000213"/>
    </source>
</evidence>
<dbReference type="SMART" id="SM00436">
    <property type="entry name" value="TOP1Bc"/>
    <property type="match status" value="1"/>
</dbReference>
<dbReference type="GO" id="GO:0003677">
    <property type="term" value="F:DNA binding"/>
    <property type="evidence" value="ECO:0007669"/>
    <property type="project" value="UniProtKB-KW"/>
</dbReference>
<dbReference type="Gene3D" id="1.10.290.10">
    <property type="entry name" value="Topoisomerase I, domain 4"/>
    <property type="match status" value="1"/>
</dbReference>
<dbReference type="Pfam" id="PF01751">
    <property type="entry name" value="Toprim"/>
    <property type="match status" value="1"/>
</dbReference>
<comment type="catalytic activity">
    <reaction evidence="1 8">
        <text>ATP-independent breakage of single-stranded DNA, followed by passage and rejoining.</text>
        <dbReference type="EC" id="5.6.2.1"/>
    </reaction>
</comment>
<keyword evidence="6 8" id="KW-0238">DNA-binding</keyword>
<dbReference type="InterPro" id="IPR013497">
    <property type="entry name" value="Topo_IA_cen"/>
</dbReference>
<name>A0A0X8X3T8_9SPHI</name>
<dbReference type="InterPro" id="IPR034149">
    <property type="entry name" value="TOPRIM_TopoI"/>
</dbReference>
<feature type="site" description="Interaction with DNA" evidence="8">
    <location>
        <position position="33"/>
    </location>
</feature>
<dbReference type="OrthoDB" id="9804262at2"/>
<dbReference type="PROSITE" id="PS00396">
    <property type="entry name" value="TOPO_IA_1"/>
    <property type="match status" value="1"/>
</dbReference>
<dbReference type="Gene3D" id="3.40.50.140">
    <property type="match status" value="1"/>
</dbReference>
<feature type="active site" description="O-(5'-phospho-DNA)-tyrosine intermediate" evidence="8">
    <location>
        <position position="283"/>
    </location>
</feature>
<dbReference type="SMART" id="SM00493">
    <property type="entry name" value="TOPRIM"/>
    <property type="match status" value="1"/>
</dbReference>
<keyword evidence="7 8" id="KW-0413">Isomerase</keyword>
<evidence type="ECO:0000313" key="10">
    <source>
        <dbReference type="Proteomes" id="UP000218263"/>
    </source>
</evidence>
<dbReference type="Gene3D" id="2.70.20.10">
    <property type="entry name" value="Topoisomerase I, domain 3"/>
    <property type="match status" value="1"/>
</dbReference>
<feature type="site" description="Interaction with DNA" evidence="8">
    <location>
        <position position="143"/>
    </location>
</feature>
<keyword evidence="4" id="KW-0460">Magnesium</keyword>
<dbReference type="SMART" id="SM00437">
    <property type="entry name" value="TOP1Ac"/>
    <property type="match status" value="1"/>
</dbReference>
<dbReference type="InterPro" id="IPR025589">
    <property type="entry name" value="Toprim_C_rpt"/>
</dbReference>
<dbReference type="GO" id="GO:0003917">
    <property type="term" value="F:DNA topoisomerase type I (single strand cut, ATP-independent) activity"/>
    <property type="evidence" value="ECO:0007669"/>
    <property type="project" value="UniProtKB-UniRule"/>
</dbReference>
<feature type="site" description="Interaction with DNA" evidence="8">
    <location>
        <position position="476"/>
    </location>
</feature>
<dbReference type="InterPro" id="IPR013826">
    <property type="entry name" value="Topo_IA_cen_sub3"/>
</dbReference>
<dbReference type="NCBIfam" id="TIGR01051">
    <property type="entry name" value="topA_bact"/>
    <property type="match status" value="1"/>
</dbReference>
<comment type="similarity">
    <text evidence="2 8">Belongs to the type IA topoisomerase family.</text>
</comment>
<protein>
    <recommendedName>
        <fullName evidence="8">DNA topoisomerase 1</fullName>
        <ecNumber evidence="8">5.6.2.1</ecNumber>
    </recommendedName>
    <alternativeName>
        <fullName evidence="8">DNA topoisomerase I</fullName>
    </alternativeName>
</protein>
<dbReference type="PROSITE" id="PS52039">
    <property type="entry name" value="TOPO_IA_2"/>
    <property type="match status" value="1"/>
</dbReference>
<dbReference type="InterPro" id="IPR003602">
    <property type="entry name" value="Topo_IA_DNA-bd_dom"/>
</dbReference>
<keyword evidence="5 8" id="KW-0799">Topoisomerase</keyword>
<evidence type="ECO:0000256" key="2">
    <source>
        <dbReference type="ARBA" id="ARBA00009446"/>
    </source>
</evidence>
<dbReference type="GO" id="GO:0046872">
    <property type="term" value="F:metal ion binding"/>
    <property type="evidence" value="ECO:0007669"/>
    <property type="project" value="UniProtKB-KW"/>
</dbReference>
<reference evidence="9 10" key="1">
    <citation type="submission" date="2015-12" db="EMBL/GenBank/DDBJ databases">
        <title>Genome sequence of Mucilaginibacter gotjawali.</title>
        <authorList>
            <person name="Lee J.S."/>
            <person name="Lee K.C."/>
            <person name="Kim K.K."/>
            <person name="Lee B.W."/>
        </authorList>
    </citation>
    <scope>NUCLEOTIDE SEQUENCE [LARGE SCALE GENOMIC DNA]</scope>
    <source>
        <strain evidence="9 10">SA3-7</strain>
    </source>
</reference>
<evidence type="ECO:0000256" key="4">
    <source>
        <dbReference type="ARBA" id="ARBA00022842"/>
    </source>
</evidence>
<evidence type="ECO:0000256" key="3">
    <source>
        <dbReference type="ARBA" id="ARBA00022723"/>
    </source>
</evidence>
<dbReference type="Proteomes" id="UP000218263">
    <property type="component" value="Chromosome"/>
</dbReference>
<dbReference type="CDD" id="cd00186">
    <property type="entry name" value="TOP1Ac"/>
    <property type="match status" value="1"/>
</dbReference>
<evidence type="ECO:0000313" key="9">
    <source>
        <dbReference type="EMBL" id="BAU54603.1"/>
    </source>
</evidence>
<evidence type="ECO:0000256" key="7">
    <source>
        <dbReference type="ARBA" id="ARBA00023235"/>
    </source>
</evidence>
<dbReference type="Pfam" id="PF13368">
    <property type="entry name" value="Toprim_C_rpt"/>
    <property type="match status" value="3"/>
</dbReference>
<dbReference type="InterPro" id="IPR013824">
    <property type="entry name" value="Topo_IA_cen_sub1"/>
</dbReference>
<evidence type="ECO:0000256" key="8">
    <source>
        <dbReference type="HAMAP-Rule" id="MF_00952"/>
    </source>
</evidence>
<proteinExistence type="inferred from homology"/>
<dbReference type="PANTHER" id="PTHR42785">
    <property type="entry name" value="DNA TOPOISOMERASE, TYPE IA, CORE"/>
    <property type="match status" value="1"/>
</dbReference>
<accession>A0A0X8X3T8</accession>
<dbReference type="InterPro" id="IPR006171">
    <property type="entry name" value="TOPRIM_dom"/>
</dbReference>
<dbReference type="KEGG" id="mgot:MgSA37_02779"/>
<comment type="subunit">
    <text evidence="8">Monomer.</text>
</comment>
<comment type="function">
    <text evidence="8">Releases the supercoiling and torsional tension of DNA, which is introduced during the DNA replication and transcription, by transiently cleaving and rejoining one strand of the DNA duplex. Introduces a single-strand break via transesterification at a target site in duplex DNA. The scissile phosphodiester is attacked by the catalytic tyrosine of the enzyme, resulting in the formation of a DNA-(5'-phosphotyrosyl)-enzyme intermediate and the expulsion of a 3'-OH DNA strand. The free DNA strand then undergoes passage around the unbroken strand, thus removing DNA supercoils. Finally, in the religation step, the DNA 3'-OH attacks the covalent intermediate to expel the active-site tyrosine and restore the DNA phosphodiester backbone.</text>
</comment>
<keyword evidence="3" id="KW-0479">Metal-binding</keyword>
<dbReference type="EC" id="5.6.2.1" evidence="8"/>
<dbReference type="AlphaFoldDB" id="A0A0X8X3T8"/>
<dbReference type="InterPro" id="IPR003601">
    <property type="entry name" value="Topo_IA_2"/>
</dbReference>
<dbReference type="InterPro" id="IPR023406">
    <property type="entry name" value="Topo_IA_AS"/>
</dbReference>
<dbReference type="Pfam" id="PF01131">
    <property type="entry name" value="Topoisom_bac"/>
    <property type="match status" value="1"/>
</dbReference>
<feature type="site" description="Interaction with DNA" evidence="8">
    <location>
        <position position="140"/>
    </location>
</feature>
<feature type="site" description="Interaction with DNA" evidence="8">
    <location>
        <position position="139"/>
    </location>
</feature>
<evidence type="ECO:0000256" key="5">
    <source>
        <dbReference type="ARBA" id="ARBA00023029"/>
    </source>
</evidence>
<feature type="region of interest" description="Interaction with DNA" evidence="8">
    <location>
        <begin position="163"/>
        <end position="168"/>
    </location>
</feature>
<feature type="site" description="Interaction with DNA" evidence="8">
    <location>
        <position position="155"/>
    </location>
</feature>
<organism evidence="9 10">
    <name type="scientific">Mucilaginibacter gotjawali</name>
    <dbReference type="NCBI Taxonomy" id="1550579"/>
    <lineage>
        <taxon>Bacteria</taxon>
        <taxon>Pseudomonadati</taxon>
        <taxon>Bacteroidota</taxon>
        <taxon>Sphingobacteriia</taxon>
        <taxon>Sphingobacteriales</taxon>
        <taxon>Sphingobacteriaceae</taxon>
        <taxon>Mucilaginibacter</taxon>
    </lineage>
</organism>
<gene>
    <name evidence="8 9" type="primary">topA</name>
    <name evidence="9" type="ORF">MgSA37_02779</name>
</gene>
<dbReference type="PRINTS" id="PR00417">
    <property type="entry name" value="PRTPISMRASEI"/>
</dbReference>
<dbReference type="InterPro" id="IPR028612">
    <property type="entry name" value="Topoisom_1_IA"/>
</dbReference>
<dbReference type="InterPro" id="IPR013825">
    <property type="entry name" value="Topo_IA_cen_sub2"/>
</dbReference>
<keyword evidence="10" id="KW-1185">Reference proteome</keyword>
<dbReference type="SUPFAM" id="SSF56712">
    <property type="entry name" value="Prokaryotic type I DNA topoisomerase"/>
    <property type="match status" value="1"/>
</dbReference>
<comment type="caution">
    <text evidence="8">Lacks conserved residue(s) required for the propagation of feature annotation.</text>
</comment>
<dbReference type="EMBL" id="AP017313">
    <property type="protein sequence ID" value="BAU54603.1"/>
    <property type="molecule type" value="Genomic_DNA"/>
</dbReference>
<dbReference type="PANTHER" id="PTHR42785:SF1">
    <property type="entry name" value="DNA TOPOISOMERASE"/>
    <property type="match status" value="1"/>
</dbReference>
<dbReference type="InterPro" id="IPR023405">
    <property type="entry name" value="Topo_IA_core_domain"/>
</dbReference>
<dbReference type="RefSeq" id="WP_096352603.1">
    <property type="nucleotide sequence ID" value="NZ_AP017313.1"/>
</dbReference>
<dbReference type="InterPro" id="IPR000380">
    <property type="entry name" value="Topo_IA"/>
</dbReference>